<keyword evidence="2" id="KW-0238">DNA-binding</keyword>
<evidence type="ECO:0000256" key="2">
    <source>
        <dbReference type="ARBA" id="ARBA00023125"/>
    </source>
</evidence>
<evidence type="ECO:0000256" key="1">
    <source>
        <dbReference type="ARBA" id="ARBA00010529"/>
    </source>
</evidence>
<sequence>MEVVTETSGADILSTELKKSELFQLVADRADLNKNKVKPVVEAMLEVLGEALAEGRELNLKPFGKVKINRQKDTGNARVTVAKIRQPKSNGAATET</sequence>
<dbReference type="STRING" id="1641875.XM53_13010"/>
<reference evidence="3 4" key="1">
    <citation type="submission" date="2015-04" db="EMBL/GenBank/DDBJ databases">
        <title>The draft genome sequence of Roseovarius sp.R12b.</title>
        <authorList>
            <person name="Li G."/>
            <person name="Lai Q."/>
            <person name="Shao Z."/>
            <person name="Yan P."/>
        </authorList>
    </citation>
    <scope>NUCLEOTIDE SEQUENCE [LARGE SCALE GENOMIC DNA]</scope>
    <source>
        <strain evidence="3 4">R12B</strain>
    </source>
</reference>
<name>A0A0T5NTP8_9RHOB</name>
<gene>
    <name evidence="3" type="ORF">XM53_13010</name>
</gene>
<comment type="caution">
    <text evidence="3">The sequence shown here is derived from an EMBL/GenBank/DDBJ whole genome shotgun (WGS) entry which is preliminary data.</text>
</comment>
<dbReference type="EMBL" id="LAXJ01000012">
    <property type="protein sequence ID" value="KRS12204.1"/>
    <property type="molecule type" value="Genomic_DNA"/>
</dbReference>
<accession>A0A0T5NTP8</accession>
<dbReference type="AlphaFoldDB" id="A0A0T5NTP8"/>
<dbReference type="InterPro" id="IPR010992">
    <property type="entry name" value="IHF-like_DNA-bd_dom_sf"/>
</dbReference>
<dbReference type="Proteomes" id="UP000051295">
    <property type="component" value="Unassembled WGS sequence"/>
</dbReference>
<dbReference type="InterPro" id="IPR000119">
    <property type="entry name" value="Hist_DNA-bd"/>
</dbReference>
<dbReference type="GO" id="GO:0003677">
    <property type="term" value="F:DNA binding"/>
    <property type="evidence" value="ECO:0007669"/>
    <property type="project" value="UniProtKB-KW"/>
</dbReference>
<dbReference type="Gene3D" id="4.10.520.10">
    <property type="entry name" value="IHF-like DNA-binding proteins"/>
    <property type="match status" value="1"/>
</dbReference>
<evidence type="ECO:0008006" key="5">
    <source>
        <dbReference type="Google" id="ProtNLM"/>
    </source>
</evidence>
<evidence type="ECO:0000313" key="3">
    <source>
        <dbReference type="EMBL" id="KRS12204.1"/>
    </source>
</evidence>
<keyword evidence="4" id="KW-1185">Reference proteome</keyword>
<protein>
    <recommendedName>
        <fullName evidence="5">DNA-binding protein</fullName>
    </recommendedName>
</protein>
<proteinExistence type="inferred from homology"/>
<dbReference type="SUPFAM" id="SSF47729">
    <property type="entry name" value="IHF-like DNA-binding proteins"/>
    <property type="match status" value="1"/>
</dbReference>
<dbReference type="PATRIC" id="fig|1641875.4.peg.393"/>
<dbReference type="GO" id="GO:0030527">
    <property type="term" value="F:structural constituent of chromatin"/>
    <property type="evidence" value="ECO:0007669"/>
    <property type="project" value="InterPro"/>
</dbReference>
<evidence type="ECO:0000313" key="4">
    <source>
        <dbReference type="Proteomes" id="UP000051295"/>
    </source>
</evidence>
<comment type="similarity">
    <text evidence="1">Belongs to the bacterial histone-like protein family.</text>
</comment>
<dbReference type="Pfam" id="PF00216">
    <property type="entry name" value="Bac_DNA_binding"/>
    <property type="match status" value="1"/>
</dbReference>
<organism evidence="3 4">
    <name type="scientific">Roseovarius atlanticus</name>
    <dbReference type="NCBI Taxonomy" id="1641875"/>
    <lineage>
        <taxon>Bacteria</taxon>
        <taxon>Pseudomonadati</taxon>
        <taxon>Pseudomonadota</taxon>
        <taxon>Alphaproteobacteria</taxon>
        <taxon>Rhodobacterales</taxon>
        <taxon>Roseobacteraceae</taxon>
        <taxon>Roseovarius</taxon>
    </lineage>
</organism>